<dbReference type="HOGENOM" id="CLU_089679_0_0_1"/>
<name>A0A067NCW5_PLEO1</name>
<dbReference type="Proteomes" id="UP000027073">
    <property type="component" value="Unassembled WGS sequence"/>
</dbReference>
<dbReference type="InParanoid" id="A0A067NCW5"/>
<dbReference type="OrthoDB" id="2887913at2759"/>
<sequence>MSPLPHPELHVPHCPKEFWLTYHQISRCNRPSTAQLIELEFKNQKLTDLESLLDHVFQQGFVDNKYRTSTWWERRDGSRVKSSLAIEELFKQGVGKCQDSALRLVIADMPPALWFTYNYVNSPTGHVVAQRIKFDAAQVNGAPFEKLAHVTNHIFRQGYLPAKFRSLVHWEGSCGKRLSEGSSFPEVFAEGFGATEERPLRLVIGKKIQLNQRI</sequence>
<dbReference type="AlphaFoldDB" id="A0A067NCW5"/>
<proteinExistence type="predicted"/>
<organism evidence="1 2">
    <name type="scientific">Pleurotus ostreatus (strain PC15)</name>
    <name type="common">Oyster mushroom</name>
    <dbReference type="NCBI Taxonomy" id="1137138"/>
    <lineage>
        <taxon>Eukaryota</taxon>
        <taxon>Fungi</taxon>
        <taxon>Dikarya</taxon>
        <taxon>Basidiomycota</taxon>
        <taxon>Agaricomycotina</taxon>
        <taxon>Agaricomycetes</taxon>
        <taxon>Agaricomycetidae</taxon>
        <taxon>Agaricales</taxon>
        <taxon>Pleurotineae</taxon>
        <taxon>Pleurotaceae</taxon>
        <taxon>Pleurotus</taxon>
    </lineage>
</organism>
<reference evidence="2" key="1">
    <citation type="journal article" date="2014" name="Proc. Natl. Acad. Sci. U.S.A.">
        <title>Extensive sampling of basidiomycete genomes demonstrates inadequacy of the white-rot/brown-rot paradigm for wood decay fungi.</title>
        <authorList>
            <person name="Riley R."/>
            <person name="Salamov A.A."/>
            <person name="Brown D.W."/>
            <person name="Nagy L.G."/>
            <person name="Floudas D."/>
            <person name="Held B.W."/>
            <person name="Levasseur A."/>
            <person name="Lombard V."/>
            <person name="Morin E."/>
            <person name="Otillar R."/>
            <person name="Lindquist E.A."/>
            <person name="Sun H."/>
            <person name="LaButti K.M."/>
            <person name="Schmutz J."/>
            <person name="Jabbour D."/>
            <person name="Luo H."/>
            <person name="Baker S.E."/>
            <person name="Pisabarro A.G."/>
            <person name="Walton J.D."/>
            <person name="Blanchette R.A."/>
            <person name="Henrissat B."/>
            <person name="Martin F."/>
            <person name="Cullen D."/>
            <person name="Hibbett D.S."/>
            <person name="Grigoriev I.V."/>
        </authorList>
    </citation>
    <scope>NUCLEOTIDE SEQUENCE [LARGE SCALE GENOMIC DNA]</scope>
    <source>
        <strain evidence="2">PC15</strain>
    </source>
</reference>
<protein>
    <submittedName>
        <fullName evidence="1">Uncharacterized protein</fullName>
    </submittedName>
</protein>
<dbReference type="VEuPathDB" id="FungiDB:PLEOSDRAFT_1044689"/>
<gene>
    <name evidence="1" type="ORF">PLEOSDRAFT_1044689</name>
</gene>
<dbReference type="EMBL" id="KL198010">
    <property type="protein sequence ID" value="KDQ25699.1"/>
    <property type="molecule type" value="Genomic_DNA"/>
</dbReference>
<evidence type="ECO:0000313" key="2">
    <source>
        <dbReference type="Proteomes" id="UP000027073"/>
    </source>
</evidence>
<evidence type="ECO:0000313" key="1">
    <source>
        <dbReference type="EMBL" id="KDQ25699.1"/>
    </source>
</evidence>
<accession>A0A067NCW5</accession>